<feature type="compositionally biased region" description="Polar residues" evidence="2">
    <location>
        <begin position="306"/>
        <end position="317"/>
    </location>
</feature>
<evidence type="ECO:0000256" key="3">
    <source>
        <dbReference type="SAM" id="SignalP"/>
    </source>
</evidence>
<evidence type="ECO:0000313" key="4">
    <source>
        <dbReference type="EMBL" id="KMW19647.1"/>
    </source>
</evidence>
<dbReference type="RefSeq" id="WP_007866330.1">
    <property type="nucleotide sequence ID" value="NZ_KQ235878.1"/>
</dbReference>
<gene>
    <name evidence="4" type="ORF">HMPREF9470_02387</name>
</gene>
<dbReference type="InterPro" id="IPR018337">
    <property type="entry name" value="Cell_wall/Cho-bd_repeat"/>
</dbReference>
<dbReference type="AlphaFoldDB" id="A0A0J9C3C6"/>
<dbReference type="Pfam" id="PF01473">
    <property type="entry name" value="Choline_bind_1"/>
    <property type="match status" value="1"/>
</dbReference>
<dbReference type="PATRIC" id="fig|742734.4.peg.2568"/>
<dbReference type="Pfam" id="PF19085">
    <property type="entry name" value="Choline_bind_2"/>
    <property type="match status" value="1"/>
</dbReference>
<protein>
    <recommendedName>
        <fullName evidence="6">Cell wall-binding repeat protein</fullName>
    </recommendedName>
</protein>
<dbReference type="GeneID" id="93164044"/>
<sequence>MTVKRLIWGITAGLWMASIAAGTAMGEEAVPAGKGPVSGTAAPGVRKEETKEIGPADGTVAAGVKKADSGWVEENGTMRYTDSKGNYVTNDWKTRDGVSYYLGSEGTVEKNTWIANTYYVDGEGAMVRNSWIHTDGKDGLKEAGWYFLGRDGKAEEDGWKNIEDGRYCFDSDGRMRTGWYYEGNNIYYLGDKDDGAMRRGWQCLEFDEDQLPREGDSSKEYKKAGENARWFYFQSNGKAKRSTSKEYNPATIDGKKYYFDENGVMLTGWHAVKSSAQSGDAVGISRFIYLGGPDEGYMTKGQWKQLSEHPGNSSDQTVLKELDSGKGPKEGDKEWYYFENDGTPAYLKTTATTMNGAITKVNGESYFLDQYGCRQTGLVRVISGNLVLNGYFGDKDSDGRMRTGRIDGVEDGSGEMQTFYFATSGSAKGSGYTGEKDGFLYSEGLLVKAGDDMDYQAFQVDGKIYLVNAAGKIQTNEKAYKVDDQYTYRVDSGTVYSADSSGNKGKKLEKGEKLPEFKCEKEYKLK</sequence>
<evidence type="ECO:0000313" key="5">
    <source>
        <dbReference type="Proteomes" id="UP000037392"/>
    </source>
</evidence>
<evidence type="ECO:0008006" key="6">
    <source>
        <dbReference type="Google" id="ProtNLM"/>
    </source>
</evidence>
<reference evidence="4 5" key="1">
    <citation type="submission" date="2011-04" db="EMBL/GenBank/DDBJ databases">
        <title>The Genome Sequence of Clostridium citroniae WAL-19142.</title>
        <authorList>
            <consortium name="The Broad Institute Genome Sequencing Platform"/>
            <person name="Earl A."/>
            <person name="Ward D."/>
            <person name="Feldgarden M."/>
            <person name="Gevers D."/>
            <person name="Warren Y.A."/>
            <person name="Tyrrell K.L."/>
            <person name="Citron D.M."/>
            <person name="Goldstein E.J."/>
            <person name="Daigneault M."/>
            <person name="Allen-Vercoe E."/>
            <person name="Young S.K."/>
            <person name="Zeng Q."/>
            <person name="Gargeya S."/>
            <person name="Fitzgerald M."/>
            <person name="Haas B."/>
            <person name="Abouelleil A."/>
            <person name="Alvarado L."/>
            <person name="Arachchi H.M."/>
            <person name="Berlin A."/>
            <person name="Brown A."/>
            <person name="Chapman S.B."/>
            <person name="Chen Z."/>
            <person name="Dunbar C."/>
            <person name="Freedman E."/>
            <person name="Gearin G."/>
            <person name="Gellesch M."/>
            <person name="Goldberg J."/>
            <person name="Griggs A."/>
            <person name="Gujja S."/>
            <person name="Heilman E.R."/>
            <person name="Heiman D."/>
            <person name="Howarth C."/>
            <person name="Larson L."/>
            <person name="Lui A."/>
            <person name="MacDonald P.J."/>
            <person name="Mehta T."/>
            <person name="Montmayeur A."/>
            <person name="Murphy C."/>
            <person name="Neiman D."/>
            <person name="Pearson M."/>
            <person name="Priest M."/>
            <person name="Roberts A."/>
            <person name="Saif S."/>
            <person name="Shea T."/>
            <person name="Shenoy N."/>
            <person name="Sisk P."/>
            <person name="Stolte C."/>
            <person name="Sykes S."/>
            <person name="White J."/>
            <person name="Yandava C."/>
            <person name="Wortman J."/>
            <person name="Nusbaum C."/>
            <person name="Birren B."/>
        </authorList>
    </citation>
    <scope>NUCLEOTIDE SEQUENCE [LARGE SCALE GENOMIC DNA]</scope>
    <source>
        <strain evidence="4 5">WAL-19142</strain>
    </source>
</reference>
<keyword evidence="1" id="KW-0677">Repeat</keyword>
<feature type="compositionally biased region" description="Basic and acidic residues" evidence="2">
    <location>
        <begin position="318"/>
        <end position="328"/>
    </location>
</feature>
<feature type="chain" id="PRO_5038959548" description="Cell wall-binding repeat protein" evidence="3">
    <location>
        <begin position="21"/>
        <end position="526"/>
    </location>
</feature>
<feature type="compositionally biased region" description="Basic and acidic residues" evidence="2">
    <location>
        <begin position="45"/>
        <end position="54"/>
    </location>
</feature>
<organism evidence="4 5">
    <name type="scientific">[Clostridium] citroniae WAL-19142</name>
    <dbReference type="NCBI Taxonomy" id="742734"/>
    <lineage>
        <taxon>Bacteria</taxon>
        <taxon>Bacillati</taxon>
        <taxon>Bacillota</taxon>
        <taxon>Clostridia</taxon>
        <taxon>Lachnospirales</taxon>
        <taxon>Lachnospiraceae</taxon>
        <taxon>Enterocloster</taxon>
    </lineage>
</organism>
<evidence type="ECO:0000256" key="1">
    <source>
        <dbReference type="ARBA" id="ARBA00022737"/>
    </source>
</evidence>
<evidence type="ECO:0000256" key="2">
    <source>
        <dbReference type="SAM" id="MobiDB-lite"/>
    </source>
</evidence>
<name>A0A0J9C3C6_9FIRM</name>
<feature type="region of interest" description="Disordered" evidence="2">
    <location>
        <begin position="30"/>
        <end position="57"/>
    </location>
</feature>
<dbReference type="EMBL" id="ADLK01000020">
    <property type="protein sequence ID" value="KMW19647.1"/>
    <property type="molecule type" value="Genomic_DNA"/>
</dbReference>
<feature type="signal peptide" evidence="3">
    <location>
        <begin position="1"/>
        <end position="20"/>
    </location>
</feature>
<keyword evidence="3" id="KW-0732">Signal</keyword>
<dbReference type="SUPFAM" id="SSF69360">
    <property type="entry name" value="Cell wall binding repeat"/>
    <property type="match status" value="2"/>
</dbReference>
<comment type="caution">
    <text evidence="4">The sequence shown here is derived from an EMBL/GenBank/DDBJ whole genome shotgun (WGS) entry which is preliminary data.</text>
</comment>
<accession>A0A0J9C3C6</accession>
<feature type="region of interest" description="Disordered" evidence="2">
    <location>
        <begin position="306"/>
        <end position="328"/>
    </location>
</feature>
<dbReference type="Proteomes" id="UP000037392">
    <property type="component" value="Unassembled WGS sequence"/>
</dbReference>
<dbReference type="Pfam" id="PF19127">
    <property type="entry name" value="Choline_bind_3"/>
    <property type="match status" value="2"/>
</dbReference>
<proteinExistence type="predicted"/>
<dbReference type="Gene3D" id="2.10.270.10">
    <property type="entry name" value="Cholin Binding"/>
    <property type="match status" value="4"/>
</dbReference>